<feature type="chain" id="PRO_5007296370" evidence="1">
    <location>
        <begin position="20"/>
        <end position="257"/>
    </location>
</feature>
<sequence length="257" mass="28594">MKYFCQILLLLSWPAIIVSSPRWNSSPQNHLSTSSLGCNRRMNISNGIASSANSHLLLWHEERESQQSDAFGGAKLDDKLLIKDPVGLNWRFKSRGSLQSLLPQVGIADPPSFPVEVESFTLMFMSHSLINTDSSTRSIPGRDTFAAMMTPLVSSGDVGLHAIVEWRDRHVHGKAHLEKGDLTMRRLCRFVNYLLPEIVCCGCENFHGSDQTTDSSAILFLSPPRREPAHSISLFIPEGRYASRIFASLVQITQLGT</sequence>
<dbReference type="AlphaFoldDB" id="A0A139AQW6"/>
<keyword evidence="3" id="KW-1185">Reference proteome</keyword>
<protein>
    <submittedName>
        <fullName evidence="2">Uncharacterized protein</fullName>
    </submittedName>
</protein>
<evidence type="ECO:0000313" key="3">
    <source>
        <dbReference type="Proteomes" id="UP000070544"/>
    </source>
</evidence>
<dbReference type="EMBL" id="KQ965739">
    <property type="protein sequence ID" value="KXS19147.1"/>
    <property type="molecule type" value="Genomic_DNA"/>
</dbReference>
<evidence type="ECO:0000313" key="2">
    <source>
        <dbReference type="EMBL" id="KXS19147.1"/>
    </source>
</evidence>
<reference evidence="2 3" key="1">
    <citation type="journal article" date="2015" name="Genome Biol. Evol.">
        <title>Phylogenomic analyses indicate that early fungi evolved digesting cell walls of algal ancestors of land plants.</title>
        <authorList>
            <person name="Chang Y."/>
            <person name="Wang S."/>
            <person name="Sekimoto S."/>
            <person name="Aerts A.L."/>
            <person name="Choi C."/>
            <person name="Clum A."/>
            <person name="LaButti K.M."/>
            <person name="Lindquist E.A."/>
            <person name="Yee Ngan C."/>
            <person name="Ohm R.A."/>
            <person name="Salamov A.A."/>
            <person name="Grigoriev I.V."/>
            <person name="Spatafora J.W."/>
            <person name="Berbee M.L."/>
        </authorList>
    </citation>
    <scope>NUCLEOTIDE SEQUENCE [LARGE SCALE GENOMIC DNA]</scope>
    <source>
        <strain evidence="2 3">JEL478</strain>
    </source>
</reference>
<evidence type="ECO:0000256" key="1">
    <source>
        <dbReference type="SAM" id="SignalP"/>
    </source>
</evidence>
<name>A0A139AQW6_GONPJ</name>
<proteinExistence type="predicted"/>
<keyword evidence="1" id="KW-0732">Signal</keyword>
<dbReference type="Proteomes" id="UP000070544">
    <property type="component" value="Unassembled WGS sequence"/>
</dbReference>
<gene>
    <name evidence="2" type="ORF">M427DRAFT_469856</name>
</gene>
<organism evidence="2 3">
    <name type="scientific">Gonapodya prolifera (strain JEL478)</name>
    <name type="common">Monoblepharis prolifera</name>
    <dbReference type="NCBI Taxonomy" id="1344416"/>
    <lineage>
        <taxon>Eukaryota</taxon>
        <taxon>Fungi</taxon>
        <taxon>Fungi incertae sedis</taxon>
        <taxon>Chytridiomycota</taxon>
        <taxon>Chytridiomycota incertae sedis</taxon>
        <taxon>Monoblepharidomycetes</taxon>
        <taxon>Monoblepharidales</taxon>
        <taxon>Gonapodyaceae</taxon>
        <taxon>Gonapodya</taxon>
    </lineage>
</organism>
<feature type="signal peptide" evidence="1">
    <location>
        <begin position="1"/>
        <end position="19"/>
    </location>
</feature>
<accession>A0A139AQW6</accession>